<dbReference type="Gene3D" id="3.40.309.10">
    <property type="entry name" value="Aldehyde Dehydrogenase, Chain A, domain 2"/>
    <property type="match status" value="1"/>
</dbReference>
<dbReference type="PANTHER" id="PTHR11699">
    <property type="entry name" value="ALDEHYDE DEHYDROGENASE-RELATED"/>
    <property type="match status" value="1"/>
</dbReference>
<feature type="domain" description="Aldehyde dehydrogenase" evidence="1">
    <location>
        <begin position="24"/>
        <end position="96"/>
    </location>
</feature>
<dbReference type="OrthoDB" id="310895at2759"/>
<evidence type="ECO:0000259" key="1">
    <source>
        <dbReference type="Pfam" id="PF00171"/>
    </source>
</evidence>
<reference evidence="2 3" key="1">
    <citation type="journal article" date="2015" name="Genome Biol.">
        <title>Comparative genomics of Steinernema reveals deeply conserved gene regulatory networks.</title>
        <authorList>
            <person name="Dillman A.R."/>
            <person name="Macchietto M."/>
            <person name="Porter C.F."/>
            <person name="Rogers A."/>
            <person name="Williams B."/>
            <person name="Antoshechkin I."/>
            <person name="Lee M.M."/>
            <person name="Goodwin Z."/>
            <person name="Lu X."/>
            <person name="Lewis E.E."/>
            <person name="Goodrich-Blair H."/>
            <person name="Stock S.P."/>
            <person name="Adams B.J."/>
            <person name="Sternberg P.W."/>
            <person name="Mortazavi A."/>
        </authorList>
    </citation>
    <scope>NUCLEOTIDE SEQUENCE [LARGE SCALE GENOMIC DNA]</scope>
    <source>
        <strain evidence="2 3">ALL</strain>
    </source>
</reference>
<dbReference type="AlphaFoldDB" id="A0A4U5P1I6"/>
<protein>
    <recommendedName>
        <fullName evidence="1">Aldehyde dehydrogenase domain-containing protein</fullName>
    </recommendedName>
</protein>
<dbReference type="InterPro" id="IPR016163">
    <property type="entry name" value="Ald_DH_C"/>
</dbReference>
<accession>A0A4U5P1I6</accession>
<evidence type="ECO:0000313" key="2">
    <source>
        <dbReference type="EMBL" id="TKR89513.1"/>
    </source>
</evidence>
<evidence type="ECO:0000313" key="3">
    <source>
        <dbReference type="Proteomes" id="UP000298663"/>
    </source>
</evidence>
<dbReference type="STRING" id="34508.A0A4U5P1I6"/>
<comment type="caution">
    <text evidence="2">The sequence shown here is derived from an EMBL/GenBank/DDBJ whole genome shotgun (WGS) entry which is preliminary data.</text>
</comment>
<dbReference type="Proteomes" id="UP000298663">
    <property type="component" value="Unassembled WGS sequence"/>
</dbReference>
<sequence length="110" mass="12276">MMRCQAREKAPSWSREAYAGGIKTFLQPIIFTNVGDQMKITQEKISGPVMSVIRFDGKEDLVEKAYHTIYGFAASVIIKDLDKALHVSNHIRARTVCECMATMSPGRPGE</sequence>
<dbReference type="GO" id="GO:0016620">
    <property type="term" value="F:oxidoreductase activity, acting on the aldehyde or oxo group of donors, NAD or NADP as acceptor"/>
    <property type="evidence" value="ECO:0007669"/>
    <property type="project" value="InterPro"/>
</dbReference>
<dbReference type="Pfam" id="PF00171">
    <property type="entry name" value="Aldedh"/>
    <property type="match status" value="1"/>
</dbReference>
<dbReference type="InterPro" id="IPR016161">
    <property type="entry name" value="Ald_DH/histidinol_DH"/>
</dbReference>
<gene>
    <name evidence="2" type="ORF">L596_013606</name>
</gene>
<reference evidence="2 3" key="2">
    <citation type="journal article" date="2019" name="G3 (Bethesda)">
        <title>Hybrid Assembly of the Genome of the Entomopathogenic Nematode Steinernema carpocapsae Identifies the X-Chromosome.</title>
        <authorList>
            <person name="Serra L."/>
            <person name="Macchietto M."/>
            <person name="Macias-Munoz A."/>
            <person name="McGill C.J."/>
            <person name="Rodriguez I.M."/>
            <person name="Rodriguez B."/>
            <person name="Murad R."/>
            <person name="Mortazavi A."/>
        </authorList>
    </citation>
    <scope>NUCLEOTIDE SEQUENCE [LARGE SCALE GENOMIC DNA]</scope>
    <source>
        <strain evidence="2 3">ALL</strain>
    </source>
</reference>
<keyword evidence="3" id="KW-1185">Reference proteome</keyword>
<proteinExistence type="predicted"/>
<dbReference type="InterPro" id="IPR015590">
    <property type="entry name" value="Aldehyde_DH_dom"/>
</dbReference>
<name>A0A4U5P1I6_STECR</name>
<organism evidence="2 3">
    <name type="scientific">Steinernema carpocapsae</name>
    <name type="common">Entomopathogenic nematode</name>
    <dbReference type="NCBI Taxonomy" id="34508"/>
    <lineage>
        <taxon>Eukaryota</taxon>
        <taxon>Metazoa</taxon>
        <taxon>Ecdysozoa</taxon>
        <taxon>Nematoda</taxon>
        <taxon>Chromadorea</taxon>
        <taxon>Rhabditida</taxon>
        <taxon>Tylenchina</taxon>
        <taxon>Panagrolaimomorpha</taxon>
        <taxon>Strongyloidoidea</taxon>
        <taxon>Steinernematidae</taxon>
        <taxon>Steinernema</taxon>
    </lineage>
</organism>
<dbReference type="EMBL" id="AZBU02000003">
    <property type="protein sequence ID" value="TKR89513.1"/>
    <property type="molecule type" value="Genomic_DNA"/>
</dbReference>
<dbReference type="SUPFAM" id="SSF53720">
    <property type="entry name" value="ALDH-like"/>
    <property type="match status" value="1"/>
</dbReference>